<keyword evidence="3 6" id="KW-0378">Hydrolase</keyword>
<feature type="domain" description="Calpain catalytic" evidence="7">
    <location>
        <begin position="313"/>
        <end position="706"/>
    </location>
</feature>
<dbReference type="Pfam" id="PF00648">
    <property type="entry name" value="Peptidase_C2"/>
    <property type="match status" value="1"/>
</dbReference>
<feature type="active site" evidence="6">
    <location>
        <position position="648"/>
    </location>
</feature>
<evidence type="ECO:0000256" key="6">
    <source>
        <dbReference type="PROSITE-ProRule" id="PRU00239"/>
    </source>
</evidence>
<keyword evidence="11" id="KW-1185">Reference proteome</keyword>
<keyword evidence="2 6" id="KW-0645">Protease</keyword>
<comment type="caution">
    <text evidence="10">The sequence shown here is derived from an EMBL/GenBank/DDBJ whole genome shotgun (WGS) entry which is preliminary data.</text>
</comment>
<evidence type="ECO:0000259" key="8">
    <source>
        <dbReference type="PROSITE" id="PS50222"/>
    </source>
</evidence>
<organism evidence="10 11">
    <name type="scientific">Durusdinium trenchii</name>
    <dbReference type="NCBI Taxonomy" id="1381693"/>
    <lineage>
        <taxon>Eukaryota</taxon>
        <taxon>Sar</taxon>
        <taxon>Alveolata</taxon>
        <taxon>Dinophyceae</taxon>
        <taxon>Suessiales</taxon>
        <taxon>Symbiodiniaceae</taxon>
        <taxon>Durusdinium</taxon>
    </lineage>
</organism>
<dbReference type="EMBL" id="CAXAMM010002303">
    <property type="protein sequence ID" value="CAK8995670.1"/>
    <property type="molecule type" value="Genomic_DNA"/>
</dbReference>
<dbReference type="SUPFAM" id="SSF47473">
    <property type="entry name" value="EF-hand"/>
    <property type="match status" value="1"/>
</dbReference>
<proteinExistence type="inferred from homology"/>
<reference evidence="10 11" key="1">
    <citation type="submission" date="2024-02" db="EMBL/GenBank/DDBJ databases">
        <authorList>
            <person name="Chen Y."/>
            <person name="Shah S."/>
            <person name="Dougan E. K."/>
            <person name="Thang M."/>
            <person name="Chan C."/>
        </authorList>
    </citation>
    <scope>NUCLEOTIDE SEQUENCE [LARGE SCALE GENOMIC DNA]</scope>
</reference>
<dbReference type="InterPro" id="IPR022684">
    <property type="entry name" value="Calpain_cysteine_protease"/>
</dbReference>
<dbReference type="Gene3D" id="1.10.238.10">
    <property type="entry name" value="EF-hand"/>
    <property type="match status" value="1"/>
</dbReference>
<dbReference type="InterPro" id="IPR001300">
    <property type="entry name" value="Peptidase_C2_calpain_cat"/>
</dbReference>
<protein>
    <submittedName>
        <fullName evidence="10">Calpain-3 (Calcium-activated neutral proteinase 3) (CANP 3) (Calpain L3) (Calpain p94) (Muscle-specific calcium-activated neutral protease 3)</fullName>
    </submittedName>
</protein>
<dbReference type="InterPro" id="IPR011992">
    <property type="entry name" value="EF-hand-dom_pair"/>
</dbReference>
<evidence type="ECO:0000256" key="3">
    <source>
        <dbReference type="ARBA" id="ARBA00022801"/>
    </source>
</evidence>
<feature type="domain" description="EF-hand" evidence="8">
    <location>
        <begin position="2"/>
        <end position="37"/>
    </location>
</feature>
<name>A0ABP0HZN9_9DINO</name>
<dbReference type="InterPro" id="IPR002048">
    <property type="entry name" value="EF_hand_dom"/>
</dbReference>
<dbReference type="Gene3D" id="3.90.70.10">
    <property type="entry name" value="Cysteine proteinases"/>
    <property type="match status" value="1"/>
</dbReference>
<dbReference type="GO" id="GO:0006508">
    <property type="term" value="P:proteolysis"/>
    <property type="evidence" value="ECO:0007669"/>
    <property type="project" value="UniProtKB-KW"/>
</dbReference>
<dbReference type="Proteomes" id="UP001642464">
    <property type="component" value="Unassembled WGS sequence"/>
</dbReference>
<dbReference type="InterPro" id="IPR038765">
    <property type="entry name" value="Papain-like_cys_pep_sf"/>
</dbReference>
<dbReference type="EMBL" id="CAXAMM010002314">
    <property type="protein sequence ID" value="CAK8995715.1"/>
    <property type="molecule type" value="Genomic_DNA"/>
</dbReference>
<dbReference type="GO" id="GO:0008233">
    <property type="term" value="F:peptidase activity"/>
    <property type="evidence" value="ECO:0007669"/>
    <property type="project" value="UniProtKB-KW"/>
</dbReference>
<evidence type="ECO:0000259" key="7">
    <source>
        <dbReference type="PROSITE" id="PS50203"/>
    </source>
</evidence>
<keyword evidence="5" id="KW-0106">Calcium</keyword>
<gene>
    <name evidence="9" type="ORF">SCF082_LOCUS4459</name>
    <name evidence="10" type="ORF">SCF082_LOCUS4478</name>
</gene>
<evidence type="ECO:0000256" key="1">
    <source>
        <dbReference type="ARBA" id="ARBA00007623"/>
    </source>
</evidence>
<sequence length="724" mass="82217">MSVPKAVQEAFARFDADQSGSISLDELSEVLVALDPDTWTDDAIYTLLSDMDSNMDGEMQVEEFIRWVFAEDSATLGSAAAKEVVNDITLLVGGCSRWEEFDGEYVQVKGMSHGRRPVFYSAEHQKYLYYHGKRGQWQIHHKIGNYASCRLKTKRAAHAVGWDANEVWGVWNQSKKSFVKEPDMGVCYMPPPTPEELLEAAPLLAYQAECPVDDGEALGLWFKMKERLLNGRPVYQKMQRQEDGSLKGLIAYLFYTAGRWKMCCRILEDLAPEEYYACSEESQSYSPAKATWKYKGKPRLWTTPKPEDFRAVPPGWKDESFEGLHMMGVWTDYTRQAEYVRALELSMFKSPDGKAVLFGDMDPRDARQGALQNCSFIAAIAGIAEFPSFIEEHIFQTKEIAEDGKYEFKLFDYKSNEWTIVTIDDYLPCVAGALKEPQNALLMYAKMPSGKMWPALLEKAIAKLMGSYHDMRGVPTTVFTIMTGCTEHIAHGLGNSPPLPEWQAMAEIAVVDEPGGQSLGCLGKGATFQEVDRNCYHVKFTKTNGEGPAEGWVPYYVKGQRVAKRITEILWHVNPWGREEEKESNVTDDTMWQKILQLDVGNFPLCTATGFSNRSKEQALRDGLTESHAYSVLHAKEACGHRLICLRNPWGHWEWKGPWNDKGEEWRQNPGVAKALQVDMKEDGVFWTDYEDFKWNFSIIFQTKIAMPTKRRGQDELVEDDVAA</sequence>
<evidence type="ECO:0000256" key="2">
    <source>
        <dbReference type="ARBA" id="ARBA00022670"/>
    </source>
</evidence>
<comment type="similarity">
    <text evidence="1">Belongs to the peptidase C2 family.</text>
</comment>
<evidence type="ECO:0000313" key="11">
    <source>
        <dbReference type="Proteomes" id="UP001642464"/>
    </source>
</evidence>
<dbReference type="InterPro" id="IPR018247">
    <property type="entry name" value="EF_Hand_1_Ca_BS"/>
</dbReference>
<dbReference type="PROSITE" id="PS00018">
    <property type="entry name" value="EF_HAND_1"/>
    <property type="match status" value="2"/>
</dbReference>
<evidence type="ECO:0000256" key="4">
    <source>
        <dbReference type="ARBA" id="ARBA00022807"/>
    </source>
</evidence>
<dbReference type="PROSITE" id="PS50222">
    <property type="entry name" value="EF_HAND_2"/>
    <property type="match status" value="1"/>
</dbReference>
<dbReference type="PROSITE" id="PS50203">
    <property type="entry name" value="CALPAIN_CAT"/>
    <property type="match status" value="1"/>
</dbReference>
<accession>A0ABP0HZN9</accession>
<dbReference type="PANTHER" id="PTHR10183:SF379">
    <property type="entry name" value="CALPAIN-5"/>
    <property type="match status" value="1"/>
</dbReference>
<evidence type="ECO:0000313" key="9">
    <source>
        <dbReference type="EMBL" id="CAK8995670.1"/>
    </source>
</evidence>
<dbReference type="SUPFAM" id="SSF54001">
    <property type="entry name" value="Cysteine proteinases"/>
    <property type="match status" value="1"/>
</dbReference>
<dbReference type="CDD" id="cd00051">
    <property type="entry name" value="EFh"/>
    <property type="match status" value="1"/>
</dbReference>
<keyword evidence="4 6" id="KW-0788">Thiol protease</keyword>
<feature type="active site" evidence="6">
    <location>
        <position position="374"/>
    </location>
</feature>
<feature type="active site" evidence="6">
    <location>
        <position position="628"/>
    </location>
</feature>
<dbReference type="SMART" id="SM00230">
    <property type="entry name" value="CysPc"/>
    <property type="match status" value="1"/>
</dbReference>
<evidence type="ECO:0000256" key="5">
    <source>
        <dbReference type="ARBA" id="ARBA00022837"/>
    </source>
</evidence>
<dbReference type="Pfam" id="PF13499">
    <property type="entry name" value="EF-hand_7"/>
    <property type="match status" value="1"/>
</dbReference>
<evidence type="ECO:0000313" key="10">
    <source>
        <dbReference type="EMBL" id="CAK8995715.1"/>
    </source>
</evidence>
<dbReference type="SMART" id="SM00054">
    <property type="entry name" value="EFh"/>
    <property type="match status" value="2"/>
</dbReference>
<dbReference type="PANTHER" id="PTHR10183">
    <property type="entry name" value="CALPAIN"/>
    <property type="match status" value="1"/>
</dbReference>